<name>A0A161RPD1_9BRAD</name>
<evidence type="ECO:0000313" key="1">
    <source>
        <dbReference type="EMBL" id="KZD25268.1"/>
    </source>
</evidence>
<accession>A0A161RPD1</accession>
<dbReference type="RefSeq" id="WP_068729356.1">
    <property type="nucleotide sequence ID" value="NZ_LVYV01000001.1"/>
</dbReference>
<dbReference type="AlphaFoldDB" id="A0A161RPD1"/>
<dbReference type="EMBL" id="LVYV01000001">
    <property type="protein sequence ID" value="KZD25268.1"/>
    <property type="molecule type" value="Genomic_DNA"/>
</dbReference>
<proteinExistence type="predicted"/>
<evidence type="ECO:0000313" key="2">
    <source>
        <dbReference type="Proteomes" id="UP000076574"/>
    </source>
</evidence>
<dbReference type="Proteomes" id="UP000076574">
    <property type="component" value="Unassembled WGS sequence"/>
</dbReference>
<dbReference type="OrthoDB" id="8264801at2"/>
<protein>
    <submittedName>
        <fullName evidence="1">Uncharacterized protein</fullName>
    </submittedName>
</protein>
<organism evidence="1 2">
    <name type="scientific">Tardiphaga robiniae</name>
    <dbReference type="NCBI Taxonomy" id="943830"/>
    <lineage>
        <taxon>Bacteria</taxon>
        <taxon>Pseudomonadati</taxon>
        <taxon>Pseudomonadota</taxon>
        <taxon>Alphaproteobacteria</taxon>
        <taxon>Hyphomicrobiales</taxon>
        <taxon>Nitrobacteraceae</taxon>
        <taxon>Tardiphaga</taxon>
    </lineage>
</organism>
<comment type="caution">
    <text evidence="1">The sequence shown here is derived from an EMBL/GenBank/DDBJ whole genome shotgun (WGS) entry which is preliminary data.</text>
</comment>
<reference evidence="1 2" key="1">
    <citation type="submission" date="2016-03" db="EMBL/GenBank/DDBJ databases">
        <title>Microsymbionts genomes from the relict species Vavilovia formosa (Stev.) Fed.</title>
        <authorList>
            <person name="Kopat V."/>
            <person name="Chirak E."/>
            <person name="Kimeklis A."/>
            <person name="Andronov E."/>
        </authorList>
    </citation>
    <scope>NUCLEOTIDE SEQUENCE [LARGE SCALE GENOMIC DNA]</scope>
    <source>
        <strain evidence="1 2">Vaf07</strain>
    </source>
</reference>
<dbReference type="STRING" id="943830.A4A58_02115"/>
<keyword evidence="2" id="KW-1185">Reference proteome</keyword>
<gene>
    <name evidence="1" type="ORF">A4A58_02115</name>
</gene>
<sequence length="180" mass="19334">MVDMKRILILACAVAMPLETAGAEDQPSIKTRTLARNVKAGQEIGLGFAVRWNAKCEPVLPKLTIAKPPSHGSLCGRSIMVAPQKNVTGDDQTCVGKRMRALQLVYMPSSDYSGTDTVDYIIELPRVQLTTHVDIQVTPNDAATKTLIPNNESAPGKAGDAIVPCAPHMSQTTNNRVITL</sequence>